<comment type="similarity">
    <text evidence="2">Belongs to the major facilitator superfamily.</text>
</comment>
<reference evidence="9 10" key="1">
    <citation type="journal article" date="2010" name="Stand. Genomic Sci.">
        <title>Complete genome sequence of Haliangium ochraceum type strain (SMP-2).</title>
        <authorList>
            <consortium name="US DOE Joint Genome Institute (JGI-PGF)"/>
            <person name="Ivanova N."/>
            <person name="Daum C."/>
            <person name="Lang E."/>
            <person name="Abt B."/>
            <person name="Kopitz M."/>
            <person name="Saunders E."/>
            <person name="Lapidus A."/>
            <person name="Lucas S."/>
            <person name="Glavina Del Rio T."/>
            <person name="Nolan M."/>
            <person name="Tice H."/>
            <person name="Copeland A."/>
            <person name="Cheng J.F."/>
            <person name="Chen F."/>
            <person name="Bruce D."/>
            <person name="Goodwin L."/>
            <person name="Pitluck S."/>
            <person name="Mavromatis K."/>
            <person name="Pati A."/>
            <person name="Mikhailova N."/>
            <person name="Chen A."/>
            <person name="Palaniappan K."/>
            <person name="Land M."/>
            <person name="Hauser L."/>
            <person name="Chang Y.J."/>
            <person name="Jeffries C.D."/>
            <person name="Detter J.C."/>
            <person name="Brettin T."/>
            <person name="Rohde M."/>
            <person name="Goker M."/>
            <person name="Bristow J."/>
            <person name="Markowitz V."/>
            <person name="Eisen J.A."/>
            <person name="Hugenholtz P."/>
            <person name="Kyrpides N.C."/>
            <person name="Klenk H.P."/>
        </authorList>
    </citation>
    <scope>NUCLEOTIDE SEQUENCE [LARGE SCALE GENOMIC DNA]</scope>
    <source>
        <strain evidence="10">DSM 14365 / CIP 107738 / JCM 11303 / AJ 13395 / SMP-2</strain>
    </source>
</reference>
<feature type="transmembrane region" description="Helical" evidence="7">
    <location>
        <begin position="215"/>
        <end position="238"/>
    </location>
</feature>
<dbReference type="PANTHER" id="PTHR23514:SF3">
    <property type="entry name" value="BYPASS OF STOP CODON PROTEIN 6"/>
    <property type="match status" value="1"/>
</dbReference>
<evidence type="ECO:0000259" key="8">
    <source>
        <dbReference type="PROSITE" id="PS50850"/>
    </source>
</evidence>
<dbReference type="eggNOG" id="COG0738">
    <property type="taxonomic scope" value="Bacteria"/>
</dbReference>
<dbReference type="GO" id="GO:0022857">
    <property type="term" value="F:transmembrane transporter activity"/>
    <property type="evidence" value="ECO:0007669"/>
    <property type="project" value="InterPro"/>
</dbReference>
<dbReference type="Proteomes" id="UP000001880">
    <property type="component" value="Chromosome"/>
</dbReference>
<name>D0LTF6_HALO1</name>
<feature type="transmembrane region" description="Helical" evidence="7">
    <location>
        <begin position="282"/>
        <end position="301"/>
    </location>
</feature>
<dbReference type="InterPro" id="IPR011701">
    <property type="entry name" value="MFS"/>
</dbReference>
<sequence>MLGLAMTRRSVLVLLAFVAFISLGLPEGLLGVSWPSIRNTFALPLDGLGLLVSATTIGYLGSSFLAGRLLRAMSIGALLALSTAASAVALLGFAFAPIWPAMLVAALLAGSGGGAVDAGLNAYGATHFSARILNWLHAFFGVGTTIGPLVVTAVLESGRVWRWSYGLMGGLMLALALLFYLTRRRWNQVSEIDAPATPATVVVAAASGDTLRRPAVWLGMLTFFFYTGTELIAAQWSYSLFTLGRGVPEARAGLAVSLYWGSLTAGRVLFGAIAEHVPLVRALRLCLLGSIAGALAVWLAPSPVFGFAGLMLIGVCFAPVFATLIRLTPARVGAAHADNAIGFQIASAALGGASLTALVGVVADALGLEAIGVAFVVCTVVLFGHFEVLVRANPSSADDAPAVSREP</sequence>
<gene>
    <name evidence="9" type="ordered locus">Hoch_1293</name>
</gene>
<dbReference type="InterPro" id="IPR020846">
    <property type="entry name" value="MFS_dom"/>
</dbReference>
<feature type="transmembrane region" description="Helical" evidence="7">
    <location>
        <begin position="41"/>
        <end position="60"/>
    </location>
</feature>
<dbReference type="PROSITE" id="PS50850">
    <property type="entry name" value="MFS"/>
    <property type="match status" value="1"/>
</dbReference>
<evidence type="ECO:0000256" key="5">
    <source>
        <dbReference type="ARBA" id="ARBA00022989"/>
    </source>
</evidence>
<organism evidence="9 10">
    <name type="scientific">Haliangium ochraceum (strain DSM 14365 / JCM 11303 / SMP-2)</name>
    <dbReference type="NCBI Taxonomy" id="502025"/>
    <lineage>
        <taxon>Bacteria</taxon>
        <taxon>Pseudomonadati</taxon>
        <taxon>Myxococcota</taxon>
        <taxon>Polyangia</taxon>
        <taxon>Haliangiales</taxon>
        <taxon>Kofleriaceae</taxon>
        <taxon>Haliangium</taxon>
    </lineage>
</organism>
<dbReference type="HOGENOM" id="CLU_021993_2_0_7"/>
<dbReference type="Gene3D" id="1.20.1250.20">
    <property type="entry name" value="MFS general substrate transporter like domains"/>
    <property type="match status" value="2"/>
</dbReference>
<dbReference type="InterPro" id="IPR051788">
    <property type="entry name" value="MFS_Transporter"/>
</dbReference>
<evidence type="ECO:0000256" key="1">
    <source>
        <dbReference type="ARBA" id="ARBA00004127"/>
    </source>
</evidence>
<evidence type="ECO:0000256" key="6">
    <source>
        <dbReference type="ARBA" id="ARBA00023136"/>
    </source>
</evidence>
<dbReference type="SUPFAM" id="SSF103473">
    <property type="entry name" value="MFS general substrate transporter"/>
    <property type="match status" value="1"/>
</dbReference>
<evidence type="ECO:0000256" key="4">
    <source>
        <dbReference type="ARBA" id="ARBA00022692"/>
    </source>
</evidence>
<feature type="transmembrane region" description="Helical" evidence="7">
    <location>
        <begin position="101"/>
        <end position="120"/>
    </location>
</feature>
<feature type="transmembrane region" description="Helical" evidence="7">
    <location>
        <begin position="132"/>
        <end position="155"/>
    </location>
</feature>
<dbReference type="KEGG" id="hoh:Hoch_1293"/>
<feature type="transmembrane region" description="Helical" evidence="7">
    <location>
        <begin position="307"/>
        <end position="328"/>
    </location>
</feature>
<feature type="transmembrane region" description="Helical" evidence="7">
    <location>
        <begin position="72"/>
        <end position="95"/>
    </location>
</feature>
<dbReference type="PANTHER" id="PTHR23514">
    <property type="entry name" value="BYPASS OF STOP CODON PROTEIN 6"/>
    <property type="match status" value="1"/>
</dbReference>
<dbReference type="InterPro" id="IPR036259">
    <property type="entry name" value="MFS_trans_sf"/>
</dbReference>
<protein>
    <submittedName>
        <fullName evidence="9">Major facilitator superfamily MFS_1</fullName>
    </submittedName>
</protein>
<keyword evidence="10" id="KW-1185">Reference proteome</keyword>
<dbReference type="GO" id="GO:0016020">
    <property type="term" value="C:membrane"/>
    <property type="evidence" value="ECO:0007669"/>
    <property type="project" value="TreeGrafter"/>
</dbReference>
<evidence type="ECO:0000313" key="10">
    <source>
        <dbReference type="Proteomes" id="UP000001880"/>
    </source>
</evidence>
<dbReference type="EMBL" id="CP001804">
    <property type="protein sequence ID" value="ACY13851.1"/>
    <property type="molecule type" value="Genomic_DNA"/>
</dbReference>
<keyword evidence="6 7" id="KW-0472">Membrane</keyword>
<evidence type="ECO:0000313" key="9">
    <source>
        <dbReference type="EMBL" id="ACY13851.1"/>
    </source>
</evidence>
<comment type="subcellular location">
    <subcellularLocation>
        <location evidence="1">Endomembrane system</location>
        <topology evidence="1">Multi-pass membrane protein</topology>
    </subcellularLocation>
</comment>
<accession>D0LTF6</accession>
<dbReference type="Pfam" id="PF07690">
    <property type="entry name" value="MFS_1"/>
    <property type="match status" value="1"/>
</dbReference>
<keyword evidence="4 7" id="KW-0812">Transmembrane</keyword>
<evidence type="ECO:0000256" key="7">
    <source>
        <dbReference type="SAM" id="Phobius"/>
    </source>
</evidence>
<feature type="transmembrane region" description="Helical" evidence="7">
    <location>
        <begin position="161"/>
        <end position="181"/>
    </location>
</feature>
<dbReference type="AlphaFoldDB" id="D0LTF6"/>
<feature type="transmembrane region" description="Helical" evidence="7">
    <location>
        <begin position="340"/>
        <end position="359"/>
    </location>
</feature>
<proteinExistence type="inferred from homology"/>
<feature type="transmembrane region" description="Helical" evidence="7">
    <location>
        <begin position="365"/>
        <end position="386"/>
    </location>
</feature>
<feature type="domain" description="Major facilitator superfamily (MFS) profile" evidence="8">
    <location>
        <begin position="12"/>
        <end position="396"/>
    </location>
</feature>
<feature type="transmembrane region" description="Helical" evidence="7">
    <location>
        <begin position="250"/>
        <end position="270"/>
    </location>
</feature>
<keyword evidence="5 7" id="KW-1133">Transmembrane helix</keyword>
<evidence type="ECO:0000256" key="2">
    <source>
        <dbReference type="ARBA" id="ARBA00008335"/>
    </source>
</evidence>
<dbReference type="STRING" id="502025.Hoch_1293"/>
<dbReference type="GO" id="GO:0012505">
    <property type="term" value="C:endomembrane system"/>
    <property type="evidence" value="ECO:0007669"/>
    <property type="project" value="UniProtKB-SubCell"/>
</dbReference>
<evidence type="ECO:0000256" key="3">
    <source>
        <dbReference type="ARBA" id="ARBA00022448"/>
    </source>
</evidence>
<keyword evidence="3" id="KW-0813">Transport</keyword>